<dbReference type="Gene3D" id="1.10.10.10">
    <property type="entry name" value="Winged helix-like DNA-binding domain superfamily/Winged helix DNA-binding domain"/>
    <property type="match status" value="1"/>
</dbReference>
<dbReference type="AlphaFoldDB" id="A0A1E3G1W6"/>
<sequence length="173" mass="19567">MFAFGGGDFVERRYKILEILKRSKRPIKGKELAEMFGVTRQVVVSDIAQLREEGYRVVSTRDGYLLDTGERVRRVVAVKHGADEIYDELKIIVENGGRVLDVIVEHPIYGEIIGRIDVESIDDVEKFVSALATSNTKPLLEISGGVHLHTIEAPDEQTMEKILEAIKKYRINK</sequence>
<feature type="binding site" evidence="1">
    <location>
        <position position="88"/>
    </location>
    <ligand>
        <name>Ni(2+)</name>
        <dbReference type="ChEBI" id="CHEBI:49786"/>
    </ligand>
</feature>
<dbReference type="PIRSF" id="PIRSF037847">
    <property type="entry name" value="NiaR"/>
    <property type="match status" value="1"/>
</dbReference>
<feature type="binding site" evidence="1">
    <location>
        <position position="80"/>
    </location>
    <ligand>
        <name>Ni(2+)</name>
        <dbReference type="ChEBI" id="CHEBI:49786"/>
    </ligand>
</feature>
<dbReference type="Pfam" id="PF02829">
    <property type="entry name" value="3H"/>
    <property type="match status" value="1"/>
</dbReference>
<feature type="binding site" evidence="1">
    <location>
        <position position="147"/>
    </location>
    <ligand>
        <name>Ni(2+)</name>
        <dbReference type="ChEBI" id="CHEBI:49786"/>
    </ligand>
</feature>
<dbReference type="Gene3D" id="3.30.1340.20">
    <property type="entry name" value="3H domain"/>
    <property type="match status" value="1"/>
</dbReference>
<dbReference type="Proteomes" id="UP000094570">
    <property type="component" value="Unassembled WGS sequence"/>
</dbReference>
<dbReference type="GO" id="GO:0046872">
    <property type="term" value="F:metal ion binding"/>
    <property type="evidence" value="ECO:0007669"/>
    <property type="project" value="UniProtKB-KW"/>
</dbReference>
<dbReference type="InterPro" id="IPR036390">
    <property type="entry name" value="WH_DNA-bd_sf"/>
</dbReference>
<dbReference type="PANTHER" id="PTHR40068">
    <property type="entry name" value="TRANSCRIPTION REPRESSOR NIAR-RELATED"/>
    <property type="match status" value="1"/>
</dbReference>
<gene>
    <name evidence="4" type="ORF">A4H02_06730</name>
</gene>
<protein>
    <submittedName>
        <fullName evidence="4">Transcriptional regulator</fullName>
    </submittedName>
</protein>
<dbReference type="PANTHER" id="PTHR40068:SF1">
    <property type="entry name" value="TRANSCRIPTION REPRESSOR NIAR-RELATED"/>
    <property type="match status" value="1"/>
</dbReference>
<dbReference type="SUPFAM" id="SSF75500">
    <property type="entry name" value="Putative transcriptional regulator TM1602, C-terminal domain"/>
    <property type="match status" value="1"/>
</dbReference>
<keyword evidence="1" id="KW-0479">Metal-binding</keyword>
<evidence type="ECO:0000259" key="3">
    <source>
        <dbReference type="Pfam" id="PF08279"/>
    </source>
</evidence>
<keyword evidence="5" id="KW-1185">Reference proteome</keyword>
<feature type="binding site" evidence="1">
    <location>
        <position position="149"/>
    </location>
    <ligand>
        <name>Ni(2+)</name>
        <dbReference type="ChEBI" id="CHEBI:49786"/>
    </ligand>
</feature>
<dbReference type="STRING" id="1008305.A4H02_06730"/>
<dbReference type="InterPro" id="IPR026043">
    <property type="entry name" value="NadR"/>
</dbReference>
<feature type="domain" description="Helix-turn-helix type 11" evidence="3">
    <location>
        <begin position="12"/>
        <end position="64"/>
    </location>
</feature>
<dbReference type="InterPro" id="IPR013196">
    <property type="entry name" value="HTH_11"/>
</dbReference>
<dbReference type="InterPro" id="IPR035922">
    <property type="entry name" value="3H_dom_sf"/>
</dbReference>
<dbReference type="InterPro" id="IPR004173">
    <property type="entry name" value="3H_domain"/>
</dbReference>
<dbReference type="InterPro" id="IPR036388">
    <property type="entry name" value="WH-like_DNA-bd_sf"/>
</dbReference>
<evidence type="ECO:0000256" key="1">
    <source>
        <dbReference type="PIRSR" id="PIRSR037847-1"/>
    </source>
</evidence>
<comment type="caution">
    <text evidence="4">The sequence shown here is derived from an EMBL/GenBank/DDBJ whole genome shotgun (WGS) entry which is preliminary data.</text>
</comment>
<keyword evidence="1" id="KW-0533">Nickel</keyword>
<accession>A0A1E3G1W6</accession>
<proteinExistence type="predicted"/>
<dbReference type="SUPFAM" id="SSF46785">
    <property type="entry name" value="Winged helix' DNA-binding domain"/>
    <property type="match status" value="1"/>
</dbReference>
<dbReference type="Pfam" id="PF08279">
    <property type="entry name" value="HTH_11"/>
    <property type="match status" value="1"/>
</dbReference>
<evidence type="ECO:0000313" key="5">
    <source>
        <dbReference type="Proteomes" id="UP000094570"/>
    </source>
</evidence>
<reference evidence="5" key="1">
    <citation type="submission" date="2016-04" db="EMBL/GenBank/DDBJ databases">
        <title>The genome sequence project of a novel Fervidobacterium isolate from a hot spring in Thailand.</title>
        <authorList>
            <person name="Gonzalez J.M."/>
            <person name="Cuecas A."/>
            <person name="Kanoksilapatham W."/>
        </authorList>
    </citation>
    <scope>NUCLEOTIDE SEQUENCE [LARGE SCALE GENOMIC DNA]</scope>
    <source>
        <strain evidence="5">FC2004</strain>
    </source>
</reference>
<feature type="domain" description="3H" evidence="2">
    <location>
        <begin position="76"/>
        <end position="168"/>
    </location>
</feature>
<dbReference type="EMBL" id="LWAF01000009">
    <property type="protein sequence ID" value="ODN30246.1"/>
    <property type="molecule type" value="Genomic_DNA"/>
</dbReference>
<name>A0A1E3G1W6_9BACT</name>
<evidence type="ECO:0000259" key="2">
    <source>
        <dbReference type="Pfam" id="PF02829"/>
    </source>
</evidence>
<dbReference type="RefSeq" id="WP_069293400.1">
    <property type="nucleotide sequence ID" value="NZ_LWAF01000009.1"/>
</dbReference>
<evidence type="ECO:0000313" key="4">
    <source>
        <dbReference type="EMBL" id="ODN30246.1"/>
    </source>
</evidence>
<organism evidence="4 5">
    <name type="scientific">Fervidobacterium thailandense</name>
    <dbReference type="NCBI Taxonomy" id="1008305"/>
    <lineage>
        <taxon>Bacteria</taxon>
        <taxon>Thermotogati</taxon>
        <taxon>Thermotogota</taxon>
        <taxon>Thermotogae</taxon>
        <taxon>Thermotogales</taxon>
        <taxon>Fervidobacteriaceae</taxon>
        <taxon>Fervidobacterium</taxon>
    </lineage>
</organism>